<evidence type="ECO:0000313" key="3">
    <source>
        <dbReference type="Proteomes" id="UP000588068"/>
    </source>
</evidence>
<accession>A0A841HV27</accession>
<organism evidence="2 3">
    <name type="scientific">Povalibacter uvarum</name>
    <dbReference type="NCBI Taxonomy" id="732238"/>
    <lineage>
        <taxon>Bacteria</taxon>
        <taxon>Pseudomonadati</taxon>
        <taxon>Pseudomonadota</taxon>
        <taxon>Gammaproteobacteria</taxon>
        <taxon>Steroidobacterales</taxon>
        <taxon>Steroidobacteraceae</taxon>
        <taxon>Povalibacter</taxon>
    </lineage>
</organism>
<gene>
    <name evidence="2" type="ORF">HNQ60_005000</name>
</gene>
<sequence>MHFDRSFYRTAAICSVVSAVTTLLLIFLPDLYAPVEGFEGRMSRVNDPAYALRSWVYLVHPFIVLTAALGIAMRIRRAASAAAVIGLLGFVLWAFTEAGQQTLTLLAFDKWRAAFATADAAMRAQIEAHTFMYDALWDAMYFLLLIGFAIGNLSFGVTFLKHKGLTRIVGGFFVAGCLLTVTYMLGEFQVHVVPDALADWVYPAIQPLGRTLIGVWLWRNADETLDLRHSRESGSPSSQDGFPLSRE</sequence>
<feature type="transmembrane region" description="Helical" evidence="1">
    <location>
        <begin position="167"/>
        <end position="185"/>
    </location>
</feature>
<evidence type="ECO:0000313" key="2">
    <source>
        <dbReference type="EMBL" id="MBB6096109.1"/>
    </source>
</evidence>
<keyword evidence="3" id="KW-1185">Reference proteome</keyword>
<keyword evidence="1" id="KW-1133">Transmembrane helix</keyword>
<feature type="transmembrane region" description="Helical" evidence="1">
    <location>
        <begin position="78"/>
        <end position="96"/>
    </location>
</feature>
<evidence type="ECO:0000256" key="1">
    <source>
        <dbReference type="SAM" id="Phobius"/>
    </source>
</evidence>
<feature type="transmembrane region" description="Helical" evidence="1">
    <location>
        <begin position="12"/>
        <end position="32"/>
    </location>
</feature>
<reference evidence="2 3" key="1">
    <citation type="submission" date="2020-08" db="EMBL/GenBank/DDBJ databases">
        <title>Genomic Encyclopedia of Type Strains, Phase IV (KMG-IV): sequencing the most valuable type-strain genomes for metagenomic binning, comparative biology and taxonomic classification.</title>
        <authorList>
            <person name="Goeker M."/>
        </authorList>
    </citation>
    <scope>NUCLEOTIDE SEQUENCE [LARGE SCALE GENOMIC DNA]</scope>
    <source>
        <strain evidence="2 3">DSM 26723</strain>
    </source>
</reference>
<feature type="transmembrane region" description="Helical" evidence="1">
    <location>
        <begin position="200"/>
        <end position="218"/>
    </location>
</feature>
<dbReference type="AlphaFoldDB" id="A0A841HV27"/>
<protein>
    <submittedName>
        <fullName evidence="2">Lysylphosphatidylglycerol synthetase-like protein (DUF2156 family)</fullName>
    </submittedName>
</protein>
<feature type="transmembrane region" description="Helical" evidence="1">
    <location>
        <begin position="139"/>
        <end position="160"/>
    </location>
</feature>
<comment type="caution">
    <text evidence="2">The sequence shown here is derived from an EMBL/GenBank/DDBJ whole genome shotgun (WGS) entry which is preliminary data.</text>
</comment>
<proteinExistence type="predicted"/>
<keyword evidence="1" id="KW-0812">Transmembrane</keyword>
<name>A0A841HV27_9GAMM</name>
<feature type="transmembrane region" description="Helical" evidence="1">
    <location>
        <begin position="52"/>
        <end position="71"/>
    </location>
</feature>
<keyword evidence="1" id="KW-0472">Membrane</keyword>
<dbReference type="RefSeq" id="WP_184335480.1">
    <property type="nucleotide sequence ID" value="NZ_JACHHZ010000006.1"/>
</dbReference>
<dbReference type="Proteomes" id="UP000588068">
    <property type="component" value="Unassembled WGS sequence"/>
</dbReference>
<dbReference type="EMBL" id="JACHHZ010000006">
    <property type="protein sequence ID" value="MBB6096109.1"/>
    <property type="molecule type" value="Genomic_DNA"/>
</dbReference>